<proteinExistence type="predicted"/>
<sequence>MQQLRISSDSDPRVEAESTINKRYITTISEPIRHALDDTLELGDTVRWVISDGELSPEIVHEEYGAFEGAEPFDWSAWESNAAAESAWSE</sequence>
<organism evidence="1 2">
    <name type="scientific">Haloquadratum walsbyi (strain DSM 16790 / HBSQ001)</name>
    <dbReference type="NCBI Taxonomy" id="362976"/>
    <lineage>
        <taxon>Archaea</taxon>
        <taxon>Methanobacteriati</taxon>
        <taxon>Methanobacteriota</taxon>
        <taxon>Stenosarchaea group</taxon>
        <taxon>Halobacteria</taxon>
        <taxon>Halobacteriales</taxon>
        <taxon>Haloferacaceae</taxon>
        <taxon>Haloquadratum</taxon>
    </lineage>
</organism>
<evidence type="ECO:0000313" key="1">
    <source>
        <dbReference type="EMBL" id="CAJ52316.1"/>
    </source>
</evidence>
<dbReference type="eggNOG" id="arCOG04501">
    <property type="taxonomic scope" value="Archaea"/>
</dbReference>
<name>Q18I61_HALWD</name>
<keyword evidence="2" id="KW-1185">Reference proteome</keyword>
<protein>
    <submittedName>
        <fullName evidence="1">Homolog to antitoxin VapB</fullName>
    </submittedName>
</protein>
<evidence type="ECO:0000313" key="2">
    <source>
        <dbReference type="Proteomes" id="UP000001975"/>
    </source>
</evidence>
<dbReference type="HOGENOM" id="CLU_184174_1_0_2"/>
<dbReference type="EMBL" id="AM180088">
    <property type="protein sequence ID" value="CAJ52316.1"/>
    <property type="molecule type" value="Genomic_DNA"/>
</dbReference>
<accession>Q18I61</accession>
<gene>
    <name evidence="1" type="ordered locus">HQ_2190A</name>
</gene>
<dbReference type="AlphaFoldDB" id="Q18I61"/>
<reference evidence="1 2" key="1">
    <citation type="journal article" date="2006" name="BMC Genomics">
        <title>The genome of the square archaeon Haloquadratum walsbyi: life at the limits of water activity.</title>
        <authorList>
            <person name="Bolhuis H.H."/>
            <person name="Palm P.P."/>
            <person name="Wende A.W."/>
            <person name="Falb M.M."/>
            <person name="Rampp M.M."/>
            <person name="Rodriguez-Valera F.F."/>
            <person name="Pfeiffer F.F."/>
            <person name="Oesterhelt D.D."/>
        </authorList>
    </citation>
    <scope>NUCLEOTIDE SEQUENCE [LARGE SCALE GENOMIC DNA]</scope>
    <source>
        <strain evidence="2">DSM 16790 / HBSQ001</strain>
    </source>
</reference>
<dbReference type="Proteomes" id="UP000001975">
    <property type="component" value="Chromosome"/>
</dbReference>
<dbReference type="KEGG" id="hwa:HQ_2190A"/>